<accession>A0AAJ2TS30</accession>
<comment type="similarity">
    <text evidence="4 15">Belongs to the AcsB/BcsB family.</text>
</comment>
<dbReference type="PRINTS" id="PR01440">
    <property type="entry name" value="CELLSNTHASEB"/>
</dbReference>
<evidence type="ECO:0000256" key="1">
    <source>
        <dbReference type="ARBA" id="ARBA00002057"/>
    </source>
</evidence>
<dbReference type="GO" id="GO:0030244">
    <property type="term" value="P:cellulose biosynthetic process"/>
    <property type="evidence" value="ECO:0007669"/>
    <property type="project" value="UniProtKB-KW"/>
</dbReference>
<evidence type="ECO:0000256" key="8">
    <source>
        <dbReference type="ARBA" id="ARBA00022519"/>
    </source>
</evidence>
<evidence type="ECO:0000313" key="18">
    <source>
        <dbReference type="Proteomes" id="UP001288387"/>
    </source>
</evidence>
<dbReference type="GO" id="GO:0006011">
    <property type="term" value="P:UDP-alpha-D-glucose metabolic process"/>
    <property type="evidence" value="ECO:0007669"/>
    <property type="project" value="InterPro"/>
</dbReference>
<sequence>MLRNVRFLPTRLTQPLIQGFVHDPSVLSALAAAAPAGPARGVRQRRACSGTGRPSHHSACRAAGAEPALAQTWTGSAWPWQRQNTFAQLGRRQDTLLSGVRNATTLEFQVRRDRLVRDAELDLSFTPSPSLLPTLSHLRVYLNDAMMGVVPISNDQLGRPVQAKLPLDARLIADFNQVRLEFVGHYTDICEEPTHSSLWVNLSSNSTLRLGGQPLAMQDDLANFPLPFFDPRDTARLELPVVFAAAPSLAQQRAAAVMSSYFGSLSGWWRQARFPVSFGTLPDKGHAVVLAVNGRFPPVIANHAPVKGPVIELMSLPEDPQRKLLLVLGRNDDDLLKAVAAMAAGNVLFRGRQVSVDEIKPLAPRKPYDAPNWVRTDRAVRLAELLDYPRQLHANGVSPQPITVNLNLPPDLFIWRNQGIPLNLRYRYTPPFGSDESRLGVAINDQFISSFPLVRRNGKQGLEEIRLPVLAGDAGADDGRLLIPALKLGDRNQLRFDFNFASVMGSAQRDHCQTVLPPNLQAAIEEDSTIDFSGFHHYMGLPDLSAFALSGFPFTRMADLSETVVLVPSSASEAQVSLLLNLIGGLGVQSGYPAYGLRLSDDWKQASALDADLLMLGALPAELRGSQQLSLLIDDQRTRLLNGQSPSPQQAMEQARRGSRDGDPAVTEVAVSAQAPFAAIIGMQSPKHAQRSIVSLAASNAADYGLLDDALSDTGKREAIAGSVAILRTSGIHSQFVGDHYYVGALPWWLLLWYHLADHPALLAVLATVVVLMVAFLLWRTLRWVAAKRLDPGH</sequence>
<name>A0AAJ2TS30_STEMA</name>
<dbReference type="RefSeq" id="WP_322540492.1">
    <property type="nucleotide sequence ID" value="NZ_JAXRVB010000011.1"/>
</dbReference>
<keyword evidence="12 15" id="KW-1133">Transmembrane helix</keyword>
<keyword evidence="8 15" id="KW-0997">Cell inner membrane</keyword>
<comment type="function">
    <text evidence="1 15">Binds the cellulose synthase activator, bis-(3'-5') cyclic diguanylic acid (c-di-GMP).</text>
</comment>
<dbReference type="AlphaFoldDB" id="A0AAJ2TS30"/>
<feature type="region of interest" description="Disordered" evidence="16">
    <location>
        <begin position="640"/>
        <end position="664"/>
    </location>
</feature>
<evidence type="ECO:0000256" key="6">
    <source>
        <dbReference type="ARBA" id="ARBA00021844"/>
    </source>
</evidence>
<dbReference type="NCBIfam" id="NF008325">
    <property type="entry name" value="PRK11114.1-3"/>
    <property type="match status" value="1"/>
</dbReference>
<evidence type="ECO:0000256" key="2">
    <source>
        <dbReference type="ARBA" id="ARBA00004377"/>
    </source>
</evidence>
<comment type="subcellular location">
    <subcellularLocation>
        <location evidence="2">Cell inner membrane</location>
        <topology evidence="2">Single-pass membrane protein</topology>
    </subcellularLocation>
</comment>
<evidence type="ECO:0000256" key="15">
    <source>
        <dbReference type="RuleBase" id="RU365021"/>
    </source>
</evidence>
<keyword evidence="11 15" id="KW-0135">Cellulose biosynthesis</keyword>
<dbReference type="Proteomes" id="UP001288387">
    <property type="component" value="Unassembled WGS sequence"/>
</dbReference>
<evidence type="ECO:0000256" key="13">
    <source>
        <dbReference type="ARBA" id="ARBA00023136"/>
    </source>
</evidence>
<proteinExistence type="inferred from homology"/>
<evidence type="ECO:0000256" key="5">
    <source>
        <dbReference type="ARBA" id="ARBA00011437"/>
    </source>
</evidence>
<evidence type="ECO:0000256" key="10">
    <source>
        <dbReference type="ARBA" id="ARBA00022692"/>
    </source>
</evidence>
<organism evidence="17 18">
    <name type="scientific">Stenotrophomonas maltophilia</name>
    <name type="common">Pseudomonas maltophilia</name>
    <name type="synonym">Xanthomonas maltophilia</name>
    <dbReference type="NCBI Taxonomy" id="40324"/>
    <lineage>
        <taxon>Bacteria</taxon>
        <taxon>Pseudomonadati</taxon>
        <taxon>Pseudomonadota</taxon>
        <taxon>Gammaproteobacteria</taxon>
        <taxon>Lysobacterales</taxon>
        <taxon>Lysobacteraceae</taxon>
        <taxon>Stenotrophomonas</taxon>
        <taxon>Stenotrophomonas maltophilia group</taxon>
    </lineage>
</organism>
<evidence type="ECO:0000256" key="16">
    <source>
        <dbReference type="SAM" id="MobiDB-lite"/>
    </source>
</evidence>
<dbReference type="Gene3D" id="2.60.120.260">
    <property type="entry name" value="Galactose-binding domain-like"/>
    <property type="match status" value="2"/>
</dbReference>
<dbReference type="PANTHER" id="PTHR39083:SF1">
    <property type="entry name" value="CYCLIC DI-GMP-BINDING PROTEIN"/>
    <property type="match status" value="1"/>
</dbReference>
<keyword evidence="7 15" id="KW-1003">Cell membrane</keyword>
<keyword evidence="9 15" id="KW-0973">c-di-GMP</keyword>
<feature type="compositionally biased region" description="Polar residues" evidence="16">
    <location>
        <begin position="640"/>
        <end position="652"/>
    </location>
</feature>
<evidence type="ECO:0000256" key="4">
    <source>
        <dbReference type="ARBA" id="ARBA00010714"/>
    </source>
</evidence>
<feature type="compositionally biased region" description="Basic and acidic residues" evidence="16">
    <location>
        <begin position="654"/>
        <end position="663"/>
    </location>
</feature>
<evidence type="ECO:0000256" key="14">
    <source>
        <dbReference type="ARBA" id="ARBA00033444"/>
    </source>
</evidence>
<feature type="transmembrane region" description="Helical" evidence="15">
    <location>
        <begin position="761"/>
        <end position="779"/>
    </location>
</feature>
<evidence type="ECO:0000256" key="7">
    <source>
        <dbReference type="ARBA" id="ARBA00022475"/>
    </source>
</evidence>
<protein>
    <recommendedName>
        <fullName evidence="6 15">Cyclic di-GMP-binding protein</fullName>
    </recommendedName>
    <alternativeName>
        <fullName evidence="14 15">Cellulose synthase regulatory subunit</fullName>
    </alternativeName>
</protein>
<keyword evidence="13 15" id="KW-0472">Membrane</keyword>
<gene>
    <name evidence="17" type="primary">bcsB</name>
    <name evidence="17" type="ORF">U4I38_11825</name>
</gene>
<evidence type="ECO:0000313" key="17">
    <source>
        <dbReference type="EMBL" id="MDZ5765159.1"/>
    </source>
</evidence>
<evidence type="ECO:0000256" key="11">
    <source>
        <dbReference type="ARBA" id="ARBA00022916"/>
    </source>
</evidence>
<comment type="pathway">
    <text evidence="3 15">Glycan metabolism; bacterial cellulose biosynthesis.</text>
</comment>
<dbReference type="InterPro" id="IPR018513">
    <property type="entry name" value="Cell_synthase_bac"/>
</dbReference>
<dbReference type="PANTHER" id="PTHR39083">
    <property type="entry name" value="CYCLIC DI-GMP-BINDING PROTEIN"/>
    <property type="match status" value="1"/>
</dbReference>
<dbReference type="Pfam" id="PF03170">
    <property type="entry name" value="BcsB"/>
    <property type="match status" value="1"/>
</dbReference>
<evidence type="ECO:0000256" key="9">
    <source>
        <dbReference type="ARBA" id="ARBA00022636"/>
    </source>
</evidence>
<dbReference type="InterPro" id="IPR003920">
    <property type="entry name" value="Cell_synth_B"/>
</dbReference>
<evidence type="ECO:0000256" key="12">
    <source>
        <dbReference type="ARBA" id="ARBA00022989"/>
    </source>
</evidence>
<comment type="caution">
    <text evidence="17">The sequence shown here is derived from an EMBL/GenBank/DDBJ whole genome shotgun (WGS) entry which is preliminary data.</text>
</comment>
<keyword evidence="10 15" id="KW-0812">Transmembrane</keyword>
<comment type="subunit">
    <text evidence="5 15">Tightly associated with the cellulose synthase catalytic subunit.</text>
</comment>
<dbReference type="EMBL" id="JAXRVB010000011">
    <property type="protein sequence ID" value="MDZ5765159.1"/>
    <property type="molecule type" value="Genomic_DNA"/>
</dbReference>
<evidence type="ECO:0000256" key="3">
    <source>
        <dbReference type="ARBA" id="ARBA00005186"/>
    </source>
</evidence>
<dbReference type="NCBIfam" id="NF008323">
    <property type="entry name" value="PRK11114.1-1"/>
    <property type="match status" value="1"/>
</dbReference>
<dbReference type="GO" id="GO:0005886">
    <property type="term" value="C:plasma membrane"/>
    <property type="evidence" value="ECO:0007669"/>
    <property type="project" value="UniProtKB-SubCell"/>
</dbReference>
<reference evidence="17" key="1">
    <citation type="submission" date="2023-12" db="EMBL/GenBank/DDBJ databases">
        <title>'Antibacterial potential of Stenotrophomonas maltophilia cystic fibrosis isolates' (manuscript under preparation).</title>
        <authorList>
            <person name="Crisan C.V."/>
            <person name="Pettis M."/>
            <person name="Goldberg J.B."/>
        </authorList>
    </citation>
    <scope>NUCLEOTIDE SEQUENCE</scope>
    <source>
        <strain evidence="17">CCV129</strain>
    </source>
</reference>